<reference evidence="11" key="1">
    <citation type="journal article" date="2020" name="mSystems">
        <title>Genome- and Community-Level Interaction Insights into Carbon Utilization and Element Cycling Functions of Hydrothermarchaeota in Hydrothermal Sediment.</title>
        <authorList>
            <person name="Zhou Z."/>
            <person name="Liu Y."/>
            <person name="Xu W."/>
            <person name="Pan J."/>
            <person name="Luo Z.H."/>
            <person name="Li M."/>
        </authorList>
    </citation>
    <scope>NUCLEOTIDE SEQUENCE [LARGE SCALE GENOMIC DNA]</scope>
    <source>
        <strain evidence="11">SpSt-114</strain>
    </source>
</reference>
<dbReference type="InterPro" id="IPR001347">
    <property type="entry name" value="SIS_dom"/>
</dbReference>
<feature type="domain" description="CBS" evidence="9">
    <location>
        <begin position="270"/>
        <end position="323"/>
    </location>
</feature>
<dbReference type="SUPFAM" id="SSF53697">
    <property type="entry name" value="SIS domain"/>
    <property type="match status" value="1"/>
</dbReference>
<keyword evidence="11" id="KW-0413">Isomerase</keyword>
<keyword evidence="2" id="KW-0677">Repeat</keyword>
<feature type="domain" description="SIS" evidence="10">
    <location>
        <begin position="35"/>
        <end position="178"/>
    </location>
</feature>
<dbReference type="PROSITE" id="PS51371">
    <property type="entry name" value="CBS"/>
    <property type="match status" value="2"/>
</dbReference>
<dbReference type="PROSITE" id="PS51464">
    <property type="entry name" value="SIS"/>
    <property type="match status" value="1"/>
</dbReference>
<dbReference type="GO" id="GO:0019146">
    <property type="term" value="F:arabinose-5-phosphate isomerase activity"/>
    <property type="evidence" value="ECO:0007669"/>
    <property type="project" value="UniProtKB-ARBA"/>
</dbReference>
<dbReference type="Pfam" id="PF00571">
    <property type="entry name" value="CBS"/>
    <property type="match status" value="2"/>
</dbReference>
<feature type="domain" description="CBS" evidence="9">
    <location>
        <begin position="203"/>
        <end position="261"/>
    </location>
</feature>
<evidence type="ECO:0000256" key="5">
    <source>
        <dbReference type="PIRSR" id="PIRSR004692-1"/>
    </source>
</evidence>
<dbReference type="Gene3D" id="3.40.50.10490">
    <property type="entry name" value="Glucose-6-phosphate isomerase like protein, domain 1"/>
    <property type="match status" value="1"/>
</dbReference>
<dbReference type="CDD" id="cd05014">
    <property type="entry name" value="SIS_Kpsf"/>
    <property type="match status" value="1"/>
</dbReference>
<dbReference type="GO" id="GO:1901135">
    <property type="term" value="P:carbohydrate derivative metabolic process"/>
    <property type="evidence" value="ECO:0007669"/>
    <property type="project" value="InterPro"/>
</dbReference>
<evidence type="ECO:0000256" key="8">
    <source>
        <dbReference type="PROSITE-ProRule" id="PRU00703"/>
    </source>
</evidence>
<dbReference type="SMART" id="SM00116">
    <property type="entry name" value="CBS"/>
    <property type="match status" value="2"/>
</dbReference>
<comment type="similarity">
    <text evidence="1 4">Belongs to the SIS family. GutQ/KpsF subfamily.</text>
</comment>
<accession>A0A7C5WXY2</accession>
<dbReference type="CDD" id="cd04604">
    <property type="entry name" value="CBS_pair_SIS_assoc"/>
    <property type="match status" value="1"/>
</dbReference>
<keyword evidence="6" id="KW-0479">Metal-binding</keyword>
<evidence type="ECO:0000313" key="11">
    <source>
        <dbReference type="EMBL" id="HHO73150.1"/>
    </source>
</evidence>
<dbReference type="GO" id="GO:0046872">
    <property type="term" value="F:metal ion binding"/>
    <property type="evidence" value="ECO:0007669"/>
    <property type="project" value="UniProtKB-KW"/>
</dbReference>
<dbReference type="InterPro" id="IPR035474">
    <property type="entry name" value="SIS_Kpsf"/>
</dbReference>
<feature type="site" description="Catalytically relevant" evidence="7">
    <location>
        <position position="187"/>
    </location>
</feature>
<feature type="binding site" evidence="5">
    <location>
        <position position="268"/>
    </location>
    <ligand>
        <name>substrate</name>
    </ligand>
</feature>
<dbReference type="InterPro" id="IPR004800">
    <property type="entry name" value="KdsD/KpsF-type"/>
</dbReference>
<dbReference type="InterPro" id="IPR046342">
    <property type="entry name" value="CBS_dom_sf"/>
</dbReference>
<evidence type="ECO:0000256" key="6">
    <source>
        <dbReference type="PIRSR" id="PIRSR004692-2"/>
    </source>
</evidence>
<dbReference type="EMBL" id="DSAC01000010">
    <property type="protein sequence ID" value="HHO73150.1"/>
    <property type="molecule type" value="Genomic_DNA"/>
</dbReference>
<dbReference type="InterPro" id="IPR000644">
    <property type="entry name" value="CBS_dom"/>
</dbReference>
<feature type="binding site" evidence="5">
    <location>
        <position position="76"/>
    </location>
    <ligand>
        <name>substrate</name>
    </ligand>
</feature>
<proteinExistence type="inferred from homology"/>
<feature type="binding site" evidence="5">
    <location>
        <position position="215"/>
    </location>
    <ligand>
        <name>substrate</name>
    </ligand>
</feature>
<dbReference type="NCBIfam" id="TIGR00393">
    <property type="entry name" value="kpsF"/>
    <property type="match status" value="1"/>
</dbReference>
<evidence type="ECO:0000259" key="9">
    <source>
        <dbReference type="PROSITE" id="PS51371"/>
    </source>
</evidence>
<feature type="binding site" evidence="6">
    <location>
        <position position="76"/>
    </location>
    <ligand>
        <name>Zn(2+)</name>
        <dbReference type="ChEBI" id="CHEBI:29105"/>
    </ligand>
</feature>
<evidence type="ECO:0000256" key="1">
    <source>
        <dbReference type="ARBA" id="ARBA00008165"/>
    </source>
</evidence>
<name>A0A7C5WXY2_9AQUI</name>
<feature type="binding site" evidence="5">
    <location>
        <position position="82"/>
    </location>
    <ligand>
        <name>substrate</name>
    </ligand>
</feature>
<protein>
    <submittedName>
        <fullName evidence="11">KpsF/GutQ family sugar-phosphate isomerase</fullName>
    </submittedName>
</protein>
<dbReference type="PANTHER" id="PTHR42745:SF1">
    <property type="entry name" value="ARABINOSE 5-PHOSPHATE ISOMERASE KDSD"/>
    <property type="match status" value="1"/>
</dbReference>
<evidence type="ECO:0000256" key="3">
    <source>
        <dbReference type="ARBA" id="ARBA00023122"/>
    </source>
</evidence>
<dbReference type="InterPro" id="IPR050986">
    <property type="entry name" value="GutQ/KpsF_isomerases"/>
</dbReference>
<dbReference type="AlphaFoldDB" id="A0A7C5WXY2"/>
<organism evidence="11">
    <name type="scientific">Thermocrinis ruber</name>
    <dbReference type="NCBI Taxonomy" id="75906"/>
    <lineage>
        <taxon>Bacteria</taxon>
        <taxon>Pseudomonadati</taxon>
        <taxon>Aquificota</taxon>
        <taxon>Aquificia</taxon>
        <taxon>Aquificales</taxon>
        <taxon>Aquificaceae</taxon>
        <taxon>Thermocrinis</taxon>
    </lineage>
</organism>
<evidence type="ECO:0000256" key="2">
    <source>
        <dbReference type="ARBA" id="ARBA00022737"/>
    </source>
</evidence>
<keyword evidence="3 8" id="KW-0129">CBS domain</keyword>
<dbReference type="GO" id="GO:0097367">
    <property type="term" value="F:carbohydrate derivative binding"/>
    <property type="evidence" value="ECO:0007669"/>
    <property type="project" value="InterPro"/>
</dbReference>
<evidence type="ECO:0000259" key="10">
    <source>
        <dbReference type="PROSITE" id="PS51464"/>
    </source>
</evidence>
<sequence>MNPEEIIRKAKRVIEEEAQELSKLSERLDHSFVRAVELILNCEGKVITTGVGKSGHIAQKVASTLSSTGTPSHYLHPSEALHGDLGVVESKDVVLAFSKSGESAEVLALLPYIKLLGTKLISVTNNPNSTLAKHSDVHIFLGVSKEACPLNLAPTTSTTLALVLGDALAMVLLELRGFTEKDFALRHPAGALGRKLKLVRELCHTGEEVPIVKETDSMKEVIVEITSKGFGAVAVVNDDGRLVGIITDGDLRRFINRGGDLNNSLAKDAMTTNPKTARMEELAAEALKRMEDHKITVLIVVDEEKRPIGIIHMHDILRAGVIY</sequence>
<dbReference type="Pfam" id="PF01380">
    <property type="entry name" value="SIS"/>
    <property type="match status" value="1"/>
</dbReference>
<dbReference type="Gene3D" id="3.10.580.10">
    <property type="entry name" value="CBS-domain"/>
    <property type="match status" value="1"/>
</dbReference>
<comment type="caution">
    <text evidence="11">The sequence shown here is derived from an EMBL/GenBank/DDBJ whole genome shotgun (WGS) entry which is preliminary data.</text>
</comment>
<dbReference type="GO" id="GO:0005975">
    <property type="term" value="P:carbohydrate metabolic process"/>
    <property type="evidence" value="ECO:0007669"/>
    <property type="project" value="InterPro"/>
</dbReference>
<feature type="site" description="Catalytically relevant" evidence="7">
    <location>
        <position position="53"/>
    </location>
</feature>
<dbReference type="PANTHER" id="PTHR42745">
    <property type="match status" value="1"/>
</dbReference>
<keyword evidence="6" id="KW-0862">Zinc</keyword>
<dbReference type="FunFam" id="3.40.50.10490:FF:000011">
    <property type="entry name" value="Arabinose 5-phosphate isomerase"/>
    <property type="match status" value="1"/>
</dbReference>
<evidence type="ECO:0000256" key="4">
    <source>
        <dbReference type="PIRNR" id="PIRNR004692"/>
    </source>
</evidence>
<dbReference type="InterPro" id="IPR046348">
    <property type="entry name" value="SIS_dom_sf"/>
</dbReference>
<dbReference type="PIRSF" id="PIRSF004692">
    <property type="entry name" value="KdsD_KpsF"/>
    <property type="match status" value="1"/>
</dbReference>
<feature type="site" description="Catalytically relevant" evidence="7">
    <location>
        <position position="146"/>
    </location>
</feature>
<feature type="site" description="Catalytically relevant" evidence="7">
    <location>
        <position position="105"/>
    </location>
</feature>
<gene>
    <name evidence="11" type="ORF">ENN04_00720</name>
</gene>
<evidence type="ECO:0000256" key="7">
    <source>
        <dbReference type="PIRSR" id="PIRSR004692-3"/>
    </source>
</evidence>